<feature type="compositionally biased region" description="Low complexity" evidence="1">
    <location>
        <begin position="181"/>
        <end position="192"/>
    </location>
</feature>
<keyword evidence="3" id="KW-1185">Reference proteome</keyword>
<sequence>MANERRPISREQLAREKALYIYLRAFERGDFDTMDRILQEAMGDSELEQMIIDVHRYYLEEEQFFLQEEELEKLRQIVWQYLPSAVRDEGEEVQIPPLTCRDVLIRMQENVLSRGAIKQELQRLLQQLPGSTPALPDDLSLQNIRRLFERLGLQPTLPFLKHFREQAIMLAMQRRQGQAGLAAARQQRAAWQRRQEEQRTHRKPEA</sequence>
<dbReference type="EMBL" id="MCIF01000002">
    <property type="protein sequence ID" value="RAQ93964.1"/>
    <property type="molecule type" value="Genomic_DNA"/>
</dbReference>
<evidence type="ECO:0000313" key="2">
    <source>
        <dbReference type="EMBL" id="RAQ93964.1"/>
    </source>
</evidence>
<accession>A0A328VF74</accession>
<dbReference type="Proteomes" id="UP000248706">
    <property type="component" value="Unassembled WGS sequence"/>
</dbReference>
<feature type="compositionally biased region" description="Basic and acidic residues" evidence="1">
    <location>
        <begin position="193"/>
        <end position="206"/>
    </location>
</feature>
<protein>
    <submittedName>
        <fullName evidence="2">Uncharacterized protein</fullName>
    </submittedName>
</protein>
<dbReference type="AlphaFoldDB" id="A0A328VF74"/>
<comment type="caution">
    <text evidence="2">The sequence shown here is derived from an EMBL/GenBank/DDBJ whole genome shotgun (WGS) entry which is preliminary data.</text>
</comment>
<gene>
    <name evidence="2" type="ORF">A4R35_00370</name>
</gene>
<dbReference type="RefSeq" id="WP_112425466.1">
    <property type="nucleotide sequence ID" value="NZ_MCIF01000002.1"/>
</dbReference>
<name>A0A328VF74_9CHLR</name>
<reference evidence="2 3" key="1">
    <citation type="submission" date="2016-08" db="EMBL/GenBank/DDBJ databases">
        <title>Analysis of Carbohydrate Active Enzymes in Thermogemmatispora T81 Reveals Carbohydrate Degradation Ability.</title>
        <authorList>
            <person name="Tomazini A."/>
            <person name="Lal S."/>
            <person name="Stott M."/>
            <person name="Henrissat B."/>
            <person name="Polikarpov I."/>
            <person name="Sparling R."/>
            <person name="Levin D.B."/>
        </authorList>
    </citation>
    <scope>NUCLEOTIDE SEQUENCE [LARGE SCALE GENOMIC DNA]</scope>
    <source>
        <strain evidence="2 3">T81</strain>
    </source>
</reference>
<feature type="region of interest" description="Disordered" evidence="1">
    <location>
        <begin position="181"/>
        <end position="206"/>
    </location>
</feature>
<organism evidence="2 3">
    <name type="scientific">Thermogemmatispora tikiterensis</name>
    <dbReference type="NCBI Taxonomy" id="1825093"/>
    <lineage>
        <taxon>Bacteria</taxon>
        <taxon>Bacillati</taxon>
        <taxon>Chloroflexota</taxon>
        <taxon>Ktedonobacteria</taxon>
        <taxon>Thermogemmatisporales</taxon>
        <taxon>Thermogemmatisporaceae</taxon>
        <taxon>Thermogemmatispora</taxon>
    </lineage>
</organism>
<evidence type="ECO:0000256" key="1">
    <source>
        <dbReference type="SAM" id="MobiDB-lite"/>
    </source>
</evidence>
<proteinExistence type="predicted"/>
<evidence type="ECO:0000313" key="3">
    <source>
        <dbReference type="Proteomes" id="UP000248706"/>
    </source>
</evidence>